<keyword evidence="1" id="KW-1133">Transmembrane helix</keyword>
<dbReference type="Proteomes" id="UP000254848">
    <property type="component" value="Unassembled WGS sequence"/>
</dbReference>
<accession>A0A370QHS3</accession>
<keyword evidence="1" id="KW-0812">Transmembrane</keyword>
<evidence type="ECO:0000256" key="1">
    <source>
        <dbReference type="SAM" id="Phobius"/>
    </source>
</evidence>
<comment type="caution">
    <text evidence="2">The sequence shown here is derived from an EMBL/GenBank/DDBJ whole genome shotgun (WGS) entry which is preliminary data.</text>
</comment>
<protein>
    <submittedName>
        <fullName evidence="2">Uncharacterized protein</fullName>
    </submittedName>
</protein>
<gene>
    <name evidence="2" type="ORF">C8D90_108195</name>
</gene>
<feature type="transmembrane region" description="Helical" evidence="1">
    <location>
        <begin position="144"/>
        <end position="164"/>
    </location>
</feature>
<feature type="transmembrane region" description="Helical" evidence="1">
    <location>
        <begin position="7"/>
        <end position="25"/>
    </location>
</feature>
<evidence type="ECO:0000313" key="3">
    <source>
        <dbReference type="Proteomes" id="UP000254848"/>
    </source>
</evidence>
<feature type="transmembrane region" description="Helical" evidence="1">
    <location>
        <begin position="171"/>
        <end position="193"/>
    </location>
</feature>
<evidence type="ECO:0000313" key="2">
    <source>
        <dbReference type="EMBL" id="RDK87913.1"/>
    </source>
</evidence>
<dbReference type="AlphaFoldDB" id="A0A370QHS3"/>
<feature type="transmembrane region" description="Helical" evidence="1">
    <location>
        <begin position="205"/>
        <end position="226"/>
    </location>
</feature>
<keyword evidence="1" id="KW-0472">Membrane</keyword>
<dbReference type="OrthoDB" id="8820879at2"/>
<dbReference type="RefSeq" id="WP_115459672.1">
    <property type="nucleotide sequence ID" value="NZ_QRAP01000008.1"/>
</dbReference>
<proteinExistence type="predicted"/>
<name>A0A370QHS3_9GAMM</name>
<dbReference type="EMBL" id="QRAP01000008">
    <property type="protein sequence ID" value="RDK87913.1"/>
    <property type="molecule type" value="Genomic_DNA"/>
</dbReference>
<reference evidence="2 3" key="1">
    <citation type="submission" date="2018-07" db="EMBL/GenBank/DDBJ databases">
        <title>Genomic Encyclopedia of Type Strains, Phase IV (KMG-IV): sequencing the most valuable type-strain genomes for metagenomic binning, comparative biology and taxonomic classification.</title>
        <authorList>
            <person name="Goeker M."/>
        </authorList>
    </citation>
    <scope>NUCLEOTIDE SEQUENCE [LARGE SCALE GENOMIC DNA]</scope>
    <source>
        <strain evidence="2 3">DSM 103736</strain>
    </source>
</reference>
<keyword evidence="3" id="KW-1185">Reference proteome</keyword>
<sequence>MFMLRRILLPVGAVFALFFSALWLLSWMNPLWVTKSAVTFVRAQVETEVRERAAAYDDAFLAGKAQRLLEAYGGEIAAAKRYLSDNLSAQIDTVVAQVQSGTMPAAEPEAADGHFSVLTRMTNKLRALVYEKYVSVTGKLLREFRIFTGMNAAIFIVFSVMMGVRRDKVKALLVPAFLMLPTVALTGYFYLFGQNWLHTLLYNHYVGYACLAWNGVIFLFLVDIFINKARVTECIVGMLKECVSGLLPG</sequence>
<organism evidence="2 3">
    <name type="scientific">Enterobacillus tribolii</name>
    <dbReference type="NCBI Taxonomy" id="1487935"/>
    <lineage>
        <taxon>Bacteria</taxon>
        <taxon>Pseudomonadati</taxon>
        <taxon>Pseudomonadota</taxon>
        <taxon>Gammaproteobacteria</taxon>
        <taxon>Enterobacterales</taxon>
        <taxon>Hafniaceae</taxon>
        <taxon>Enterobacillus</taxon>
    </lineage>
</organism>